<dbReference type="SUPFAM" id="SSF53474">
    <property type="entry name" value="alpha/beta-Hydrolases"/>
    <property type="match status" value="2"/>
</dbReference>
<evidence type="ECO:0000256" key="1">
    <source>
        <dbReference type="SAM" id="SignalP"/>
    </source>
</evidence>
<dbReference type="EMBL" id="JAVDVY010000001">
    <property type="protein sequence ID" value="MDR7133225.1"/>
    <property type="molecule type" value="Genomic_DNA"/>
</dbReference>
<dbReference type="PANTHER" id="PTHR48098:SF6">
    <property type="entry name" value="FERRI-BACILLIBACTIN ESTERASE BESA"/>
    <property type="match status" value="1"/>
</dbReference>
<dbReference type="Gene3D" id="3.40.50.1820">
    <property type="entry name" value="alpha/beta hydrolase"/>
    <property type="match status" value="2"/>
</dbReference>
<accession>A0ABU1W789</accession>
<sequence>MTRVRRFALPLLTATLLLNLAHAAPPTAGMPASTATTAGFTTQSLDFDATEFAPEGLHATAYLPPGYPRGSDRYPVLYLNDGQDREAVALADTLARLTAQGTIRPPIVVAIDMPKDRIGAYGLSDRENGHSIVAQTKYGPVGTHAQAYSQWVATTLIPAVDARYRTRTTPDARAVLGWSLGALNAFNLGWQYPELFGRVGAFSPSFWLSADRTDADAVQRTRLAQRMVDSTGPRNGARWFFAVGTAEDRDDRDGDGVNDALDDIRDLIDGWNVGEATASDGTAPKGTGLKGLRQKGYSINTDHAALATRADVALYTLDGGEHNQASWARMLPAFLTWAYAVHAPPITATGRVDSYQDVPSLHVPARNVDIWLPPSYGKVPGRRYPVLYMHDGQNLFDPALSYTGIDWDVDGAMTRLIAQGKAREAIVVGVWNTPLRFQEYMPRQPIGKQWPAGAGDVPPIPVEAIASDDYLRFLVEELKPFIDATYTTAPGRDDTFVMGSSMGGLISLYAAAQYPQVFGGVGAVSTHWPIGDGLVIDWLGQHLPDPATHRLYYDHGTATLDASYAPFQARMDRLMIKGGYVEGRNWMTRSFEGAEHNERAWRDRLDVPLQFLLGAPAARASASD</sequence>
<feature type="chain" id="PRO_5046157309" evidence="1">
    <location>
        <begin position="24"/>
        <end position="624"/>
    </location>
</feature>
<keyword evidence="1" id="KW-0732">Signal</keyword>
<proteinExistence type="predicted"/>
<reference evidence="2 3" key="1">
    <citation type="submission" date="2023-07" db="EMBL/GenBank/DDBJ databases">
        <title>Sorghum-associated microbial communities from plants grown in Nebraska, USA.</title>
        <authorList>
            <person name="Schachtman D."/>
        </authorList>
    </citation>
    <scope>NUCLEOTIDE SEQUENCE [LARGE SCALE GENOMIC DNA]</scope>
    <source>
        <strain evidence="2 3">BE198</strain>
    </source>
</reference>
<gene>
    <name evidence="2" type="ORF">J2X06_000409</name>
</gene>
<dbReference type="InterPro" id="IPR000801">
    <property type="entry name" value="Esterase-like"/>
</dbReference>
<evidence type="ECO:0000313" key="2">
    <source>
        <dbReference type="EMBL" id="MDR7133225.1"/>
    </source>
</evidence>
<comment type="caution">
    <text evidence="2">The sequence shown here is derived from an EMBL/GenBank/DDBJ whole genome shotgun (WGS) entry which is preliminary data.</text>
</comment>
<dbReference type="RefSeq" id="WP_310057623.1">
    <property type="nucleotide sequence ID" value="NZ_JAVDVY010000001.1"/>
</dbReference>
<dbReference type="Pfam" id="PF00756">
    <property type="entry name" value="Esterase"/>
    <property type="match status" value="2"/>
</dbReference>
<organism evidence="2 3">
    <name type="scientific">Lysobacter niastensis</name>
    <dbReference type="NCBI Taxonomy" id="380629"/>
    <lineage>
        <taxon>Bacteria</taxon>
        <taxon>Pseudomonadati</taxon>
        <taxon>Pseudomonadota</taxon>
        <taxon>Gammaproteobacteria</taxon>
        <taxon>Lysobacterales</taxon>
        <taxon>Lysobacteraceae</taxon>
        <taxon>Lysobacter</taxon>
    </lineage>
</organism>
<feature type="signal peptide" evidence="1">
    <location>
        <begin position="1"/>
        <end position="23"/>
    </location>
</feature>
<protein>
    <submittedName>
        <fullName evidence="2">Enterochelin esterase-like enzyme</fullName>
    </submittedName>
</protein>
<dbReference type="PANTHER" id="PTHR48098">
    <property type="entry name" value="ENTEROCHELIN ESTERASE-RELATED"/>
    <property type="match status" value="1"/>
</dbReference>
<evidence type="ECO:0000313" key="3">
    <source>
        <dbReference type="Proteomes" id="UP001251524"/>
    </source>
</evidence>
<name>A0ABU1W789_9GAMM</name>
<dbReference type="InterPro" id="IPR029058">
    <property type="entry name" value="AB_hydrolase_fold"/>
</dbReference>
<dbReference type="Proteomes" id="UP001251524">
    <property type="component" value="Unassembled WGS sequence"/>
</dbReference>
<dbReference type="InterPro" id="IPR050583">
    <property type="entry name" value="Mycobacterial_A85_antigen"/>
</dbReference>
<keyword evidence="3" id="KW-1185">Reference proteome</keyword>